<keyword evidence="1" id="KW-0812">Transmembrane</keyword>
<feature type="transmembrane region" description="Helical" evidence="1">
    <location>
        <begin position="177"/>
        <end position="200"/>
    </location>
</feature>
<dbReference type="Proteomes" id="UP001408356">
    <property type="component" value="Unassembled WGS sequence"/>
</dbReference>
<gene>
    <name evidence="2" type="ORF">SUNI508_00777</name>
</gene>
<dbReference type="EMBL" id="JARVKF010000223">
    <property type="protein sequence ID" value="KAK9420686.1"/>
    <property type="molecule type" value="Genomic_DNA"/>
</dbReference>
<keyword evidence="1" id="KW-1133">Transmembrane helix</keyword>
<comment type="caution">
    <text evidence="2">The sequence shown here is derived from an EMBL/GenBank/DDBJ whole genome shotgun (WGS) entry which is preliminary data.</text>
</comment>
<evidence type="ECO:0000313" key="3">
    <source>
        <dbReference type="Proteomes" id="UP001408356"/>
    </source>
</evidence>
<evidence type="ECO:0000313" key="2">
    <source>
        <dbReference type="EMBL" id="KAK9420686.1"/>
    </source>
</evidence>
<organism evidence="2 3">
    <name type="scientific">Seiridium unicorne</name>
    <dbReference type="NCBI Taxonomy" id="138068"/>
    <lineage>
        <taxon>Eukaryota</taxon>
        <taxon>Fungi</taxon>
        <taxon>Dikarya</taxon>
        <taxon>Ascomycota</taxon>
        <taxon>Pezizomycotina</taxon>
        <taxon>Sordariomycetes</taxon>
        <taxon>Xylariomycetidae</taxon>
        <taxon>Amphisphaeriales</taxon>
        <taxon>Sporocadaceae</taxon>
        <taxon>Seiridium</taxon>
    </lineage>
</organism>
<feature type="transmembrane region" description="Helical" evidence="1">
    <location>
        <begin position="135"/>
        <end position="157"/>
    </location>
</feature>
<name>A0ABR2V2F4_9PEZI</name>
<feature type="transmembrane region" description="Helical" evidence="1">
    <location>
        <begin position="258"/>
        <end position="279"/>
    </location>
</feature>
<proteinExistence type="predicted"/>
<protein>
    <submittedName>
        <fullName evidence="2">Uncharacterized protein</fullName>
    </submittedName>
</protein>
<keyword evidence="1" id="KW-0472">Membrane</keyword>
<sequence>MPASKLLPITLILSCALLGGYASIFLSFHHGLFDALRICTSSVSTSKRECTLNMPHVAHIPSYTKVPSIDSRLAILLEFFAQGLMRQGSDDGLDVQAILAMSYLAAQFGGAWYLLALEGLRKGNAGTILSHTGKFGIVFQVATITVVGPIFLVIHLLSYQNHYHNNITVELLDLELLPISFSLAYIVPTIGLVLPLLNYLTPAGDYVAISLWQPFPLYQSALQYIFRHITGRKKMRDPRPDRSEAQLYEETLGRAYRFILSLTIGSHIIVLGAITMPHLTSIFPKISGMDLLSPDSLASPATLALLKPPVSAAAARSIVVSFLRWDVYCCCAALVIWATYLLCSTQKSVTPLGVITRVLFWTLIGGPVTPAIMLLWQRDIGVMDAVDYWGFTKRE</sequence>
<feature type="transmembrane region" description="Helical" evidence="1">
    <location>
        <begin position="325"/>
        <end position="343"/>
    </location>
</feature>
<feature type="transmembrane region" description="Helical" evidence="1">
    <location>
        <begin position="95"/>
        <end position="115"/>
    </location>
</feature>
<reference evidence="2 3" key="1">
    <citation type="journal article" date="2024" name="J. Plant Pathol.">
        <title>Sequence and assembly of the genome of Seiridium unicorne, isolate CBS 538.82, causal agent of cypress canker disease.</title>
        <authorList>
            <person name="Scali E."/>
            <person name="Rocca G.D."/>
            <person name="Danti R."/>
            <person name="Garbelotto M."/>
            <person name="Barberini S."/>
            <person name="Baroncelli R."/>
            <person name="Emiliani G."/>
        </authorList>
    </citation>
    <scope>NUCLEOTIDE SEQUENCE [LARGE SCALE GENOMIC DNA]</scope>
    <source>
        <strain evidence="2 3">BM-138-508</strain>
    </source>
</reference>
<feature type="transmembrane region" description="Helical" evidence="1">
    <location>
        <begin position="6"/>
        <end position="28"/>
    </location>
</feature>
<keyword evidence="3" id="KW-1185">Reference proteome</keyword>
<accession>A0ABR2V2F4</accession>
<evidence type="ECO:0000256" key="1">
    <source>
        <dbReference type="SAM" id="Phobius"/>
    </source>
</evidence>
<feature type="transmembrane region" description="Helical" evidence="1">
    <location>
        <begin position="355"/>
        <end position="376"/>
    </location>
</feature>